<evidence type="ECO:0000313" key="25">
    <source>
        <dbReference type="EMBL" id="AQQ70315.1"/>
    </source>
</evidence>
<accession>A0A1Q2MC65</accession>
<evidence type="ECO:0000256" key="23">
    <source>
        <dbReference type="ARBA" id="ARBA00048180"/>
    </source>
</evidence>
<dbReference type="GO" id="GO:0016790">
    <property type="term" value="F:thiolester hydrolase activity"/>
    <property type="evidence" value="ECO:0007669"/>
    <property type="project" value="UniProtKB-ARBA"/>
</dbReference>
<evidence type="ECO:0000256" key="14">
    <source>
        <dbReference type="ARBA" id="ARBA00037002"/>
    </source>
</evidence>
<sequence>MPQETLKRISTATHHGCIVCGEGNDLGLNLEYRVAGPDMVCADFECGSDFEGYNGIVHGGIISSILDGAMLHCLFSRGLTAVTVDINVRFRHPLVSNRPAKVSARIDSRHGVLYFLSADITQGGRIAASAKARFFYKPQLDQ</sequence>
<keyword evidence="8" id="KW-0276">Fatty acid metabolism</keyword>
<comment type="catalytic activity">
    <reaction evidence="20">
        <text>hexadecanoyl-CoA + H2O = hexadecanoate + CoA + H(+)</text>
        <dbReference type="Rhea" id="RHEA:16645"/>
        <dbReference type="ChEBI" id="CHEBI:7896"/>
        <dbReference type="ChEBI" id="CHEBI:15377"/>
        <dbReference type="ChEBI" id="CHEBI:15378"/>
        <dbReference type="ChEBI" id="CHEBI:57287"/>
        <dbReference type="ChEBI" id="CHEBI:57379"/>
        <dbReference type="EC" id="3.1.2.2"/>
    </reaction>
    <physiologicalReaction direction="left-to-right" evidence="20">
        <dbReference type="Rhea" id="RHEA:16646"/>
    </physiologicalReaction>
</comment>
<dbReference type="GO" id="GO:0006631">
    <property type="term" value="P:fatty acid metabolic process"/>
    <property type="evidence" value="ECO:0007669"/>
    <property type="project" value="UniProtKB-KW"/>
</dbReference>
<dbReference type="GO" id="GO:0005737">
    <property type="term" value="C:cytoplasm"/>
    <property type="evidence" value="ECO:0007669"/>
    <property type="project" value="UniProtKB-SubCell"/>
</dbReference>
<evidence type="ECO:0000256" key="2">
    <source>
        <dbReference type="ARBA" id="ARBA00004496"/>
    </source>
</evidence>
<dbReference type="Pfam" id="PF03061">
    <property type="entry name" value="4HBT"/>
    <property type="match status" value="1"/>
</dbReference>
<proteinExistence type="inferred from homology"/>
<evidence type="ECO:0000256" key="1">
    <source>
        <dbReference type="ARBA" id="ARBA00004170"/>
    </source>
</evidence>
<dbReference type="InterPro" id="IPR052365">
    <property type="entry name" value="THEM4/THEM5_acyl-CoA_thioest"/>
</dbReference>
<comment type="similarity">
    <text evidence="15">Belongs to the THEM4/THEM5 thioesterase family.</text>
</comment>
<dbReference type="EMBL" id="CP019646">
    <property type="protein sequence ID" value="AQQ70315.1"/>
    <property type="molecule type" value="Genomic_DNA"/>
</dbReference>
<keyword evidence="6" id="KW-0053">Apoptosis</keyword>
<evidence type="ECO:0000256" key="19">
    <source>
        <dbReference type="ARBA" id="ARBA00047588"/>
    </source>
</evidence>
<dbReference type="EC" id="3.1.2.2" evidence="16"/>
<keyword evidence="5" id="KW-0963">Cytoplasm</keyword>
<evidence type="ECO:0000256" key="11">
    <source>
        <dbReference type="ARBA" id="ARBA00023136"/>
    </source>
</evidence>
<keyword evidence="12" id="KW-0966">Cell projection</keyword>
<evidence type="ECO:0000256" key="7">
    <source>
        <dbReference type="ARBA" id="ARBA00022801"/>
    </source>
</evidence>
<dbReference type="CDD" id="cd03443">
    <property type="entry name" value="PaaI_thioesterase"/>
    <property type="match status" value="1"/>
</dbReference>
<reference evidence="26" key="1">
    <citation type="submission" date="2017-02" db="EMBL/GenBank/DDBJ databases">
        <title>Comparative genomics and description of representatives of a novel lineage of planctomycetes thriving in anoxic sediments.</title>
        <authorList>
            <person name="Spring S."/>
            <person name="Bunk B."/>
            <person name="Sproer C."/>
        </authorList>
    </citation>
    <scope>NUCLEOTIDE SEQUENCE [LARGE SCALE GENOMIC DNA]</scope>
    <source>
        <strain evidence="26">SM-Chi-D1</strain>
    </source>
</reference>
<gene>
    <name evidence="25" type="ORF">SMSP2_00659</name>
</gene>
<keyword evidence="9" id="KW-0809">Transit peptide</keyword>
<dbReference type="AlphaFoldDB" id="A0A1Q2MC65"/>
<evidence type="ECO:0000256" key="4">
    <source>
        <dbReference type="ARBA" id="ARBA00022475"/>
    </source>
</evidence>
<evidence type="ECO:0000313" key="26">
    <source>
        <dbReference type="Proteomes" id="UP000188181"/>
    </source>
</evidence>
<dbReference type="InterPro" id="IPR029069">
    <property type="entry name" value="HotDog_dom_sf"/>
</dbReference>
<comment type="subcellular location">
    <subcellularLocation>
        <location evidence="3">Cell projection</location>
        <location evidence="3">Ruffle membrane</location>
    </subcellularLocation>
    <subcellularLocation>
        <location evidence="2">Cytoplasm</location>
    </subcellularLocation>
    <subcellularLocation>
        <location evidence="1">Membrane</location>
        <topology evidence="1">Peripheral membrane protein</topology>
    </subcellularLocation>
</comment>
<dbReference type="GO" id="GO:0016020">
    <property type="term" value="C:membrane"/>
    <property type="evidence" value="ECO:0007669"/>
    <property type="project" value="UniProtKB-SubCell"/>
</dbReference>
<evidence type="ECO:0000256" key="12">
    <source>
        <dbReference type="ARBA" id="ARBA00023273"/>
    </source>
</evidence>
<keyword evidence="11" id="KW-0472">Membrane</keyword>
<evidence type="ECO:0000256" key="22">
    <source>
        <dbReference type="ARBA" id="ARBA00048074"/>
    </source>
</evidence>
<evidence type="ECO:0000256" key="3">
    <source>
        <dbReference type="ARBA" id="ARBA00004632"/>
    </source>
</evidence>
<name>A0A1Q2MC65_9BACT</name>
<evidence type="ECO:0000256" key="9">
    <source>
        <dbReference type="ARBA" id="ARBA00022946"/>
    </source>
</evidence>
<evidence type="ECO:0000256" key="20">
    <source>
        <dbReference type="ARBA" id="ARBA00047734"/>
    </source>
</evidence>
<dbReference type="Gene3D" id="3.10.129.10">
    <property type="entry name" value="Hotdog Thioesterase"/>
    <property type="match status" value="1"/>
</dbReference>
<comment type="catalytic activity">
    <reaction evidence="22">
        <text>dodecanoyl-CoA + H2O = dodecanoate + CoA + H(+)</text>
        <dbReference type="Rhea" id="RHEA:30135"/>
        <dbReference type="ChEBI" id="CHEBI:15377"/>
        <dbReference type="ChEBI" id="CHEBI:15378"/>
        <dbReference type="ChEBI" id="CHEBI:18262"/>
        <dbReference type="ChEBI" id="CHEBI:57287"/>
        <dbReference type="ChEBI" id="CHEBI:57375"/>
    </reaction>
    <physiologicalReaction direction="left-to-right" evidence="22">
        <dbReference type="Rhea" id="RHEA:30136"/>
    </physiologicalReaction>
</comment>
<comment type="catalytic activity">
    <reaction evidence="19">
        <text>octanoyl-CoA + H2O = octanoate + CoA + H(+)</text>
        <dbReference type="Rhea" id="RHEA:30143"/>
        <dbReference type="ChEBI" id="CHEBI:15377"/>
        <dbReference type="ChEBI" id="CHEBI:15378"/>
        <dbReference type="ChEBI" id="CHEBI:25646"/>
        <dbReference type="ChEBI" id="CHEBI:57287"/>
        <dbReference type="ChEBI" id="CHEBI:57386"/>
    </reaction>
    <physiologicalReaction direction="left-to-right" evidence="19">
        <dbReference type="Rhea" id="RHEA:30144"/>
    </physiologicalReaction>
</comment>
<evidence type="ECO:0000256" key="6">
    <source>
        <dbReference type="ARBA" id="ARBA00022703"/>
    </source>
</evidence>
<evidence type="ECO:0000256" key="21">
    <source>
        <dbReference type="ARBA" id="ARBA00047969"/>
    </source>
</evidence>
<evidence type="ECO:0000256" key="17">
    <source>
        <dbReference type="ARBA" id="ARBA00040123"/>
    </source>
</evidence>
<evidence type="ECO:0000256" key="15">
    <source>
        <dbReference type="ARBA" id="ARBA00038456"/>
    </source>
</evidence>
<evidence type="ECO:0000259" key="24">
    <source>
        <dbReference type="Pfam" id="PF03061"/>
    </source>
</evidence>
<dbReference type="RefSeq" id="WP_146682589.1">
    <property type="nucleotide sequence ID" value="NZ_CP019646.1"/>
</dbReference>
<comment type="catalytic activity">
    <reaction evidence="21">
        <text>decanoyl-CoA + H2O = decanoate + CoA + H(+)</text>
        <dbReference type="Rhea" id="RHEA:40059"/>
        <dbReference type="ChEBI" id="CHEBI:15377"/>
        <dbReference type="ChEBI" id="CHEBI:15378"/>
        <dbReference type="ChEBI" id="CHEBI:27689"/>
        <dbReference type="ChEBI" id="CHEBI:57287"/>
        <dbReference type="ChEBI" id="CHEBI:61430"/>
    </reaction>
    <physiologicalReaction direction="left-to-right" evidence="21">
        <dbReference type="Rhea" id="RHEA:40060"/>
    </physiologicalReaction>
</comment>
<evidence type="ECO:0000256" key="10">
    <source>
        <dbReference type="ARBA" id="ARBA00023098"/>
    </source>
</evidence>
<evidence type="ECO:0000256" key="5">
    <source>
        <dbReference type="ARBA" id="ARBA00022490"/>
    </source>
</evidence>
<dbReference type="PANTHER" id="PTHR12418:SF19">
    <property type="entry name" value="ACYL-COENZYME A THIOESTERASE THEM4"/>
    <property type="match status" value="1"/>
</dbReference>
<dbReference type="SUPFAM" id="SSF54637">
    <property type="entry name" value="Thioesterase/thiol ester dehydrase-isomerase"/>
    <property type="match status" value="1"/>
</dbReference>
<feature type="domain" description="Thioesterase" evidence="24">
    <location>
        <begin position="54"/>
        <end position="121"/>
    </location>
</feature>
<comment type="catalytic activity">
    <reaction evidence="14">
        <text>(9Z)-octadecenoyl-CoA + H2O = (9Z)-octadecenoate + CoA + H(+)</text>
        <dbReference type="Rhea" id="RHEA:40139"/>
        <dbReference type="ChEBI" id="CHEBI:15377"/>
        <dbReference type="ChEBI" id="CHEBI:15378"/>
        <dbReference type="ChEBI" id="CHEBI:30823"/>
        <dbReference type="ChEBI" id="CHEBI:57287"/>
        <dbReference type="ChEBI" id="CHEBI:57387"/>
    </reaction>
    <physiologicalReaction direction="left-to-right" evidence="14">
        <dbReference type="Rhea" id="RHEA:40140"/>
    </physiologicalReaction>
</comment>
<comment type="catalytic activity">
    <reaction evidence="23">
        <text>tetradecanoyl-CoA + H2O = tetradecanoate + CoA + H(+)</text>
        <dbReference type="Rhea" id="RHEA:40119"/>
        <dbReference type="ChEBI" id="CHEBI:15377"/>
        <dbReference type="ChEBI" id="CHEBI:15378"/>
        <dbReference type="ChEBI" id="CHEBI:30807"/>
        <dbReference type="ChEBI" id="CHEBI:57287"/>
        <dbReference type="ChEBI" id="CHEBI:57385"/>
    </reaction>
    <physiologicalReaction direction="left-to-right" evidence="23">
        <dbReference type="Rhea" id="RHEA:40120"/>
    </physiologicalReaction>
</comment>
<dbReference type="OrthoDB" id="9792301at2"/>
<keyword evidence="10" id="KW-0443">Lipid metabolism</keyword>
<comment type="catalytic activity">
    <reaction evidence="13">
        <text>(5Z,8Z,11Z,14Z)-eicosatetraenoyl-CoA + H2O = (5Z,8Z,11Z,14Z)-eicosatetraenoate + CoA + H(+)</text>
        <dbReference type="Rhea" id="RHEA:40151"/>
        <dbReference type="ChEBI" id="CHEBI:15377"/>
        <dbReference type="ChEBI" id="CHEBI:15378"/>
        <dbReference type="ChEBI" id="CHEBI:32395"/>
        <dbReference type="ChEBI" id="CHEBI:57287"/>
        <dbReference type="ChEBI" id="CHEBI:57368"/>
    </reaction>
    <physiologicalReaction direction="left-to-right" evidence="13">
        <dbReference type="Rhea" id="RHEA:40152"/>
    </physiologicalReaction>
</comment>
<evidence type="ECO:0000256" key="18">
    <source>
        <dbReference type="ARBA" id="ARBA00043210"/>
    </source>
</evidence>
<organism evidence="25 26">
    <name type="scientific">Limihaloglobus sulfuriphilus</name>
    <dbReference type="NCBI Taxonomy" id="1851148"/>
    <lineage>
        <taxon>Bacteria</taxon>
        <taxon>Pseudomonadati</taxon>
        <taxon>Planctomycetota</taxon>
        <taxon>Phycisphaerae</taxon>
        <taxon>Sedimentisphaerales</taxon>
        <taxon>Sedimentisphaeraceae</taxon>
        <taxon>Limihaloglobus</taxon>
    </lineage>
</organism>
<dbReference type="PANTHER" id="PTHR12418">
    <property type="entry name" value="ACYL-COENZYME A THIOESTERASE THEM4"/>
    <property type="match status" value="1"/>
</dbReference>
<dbReference type="STRING" id="1851148.SMSP2_00659"/>
<dbReference type="Proteomes" id="UP000188181">
    <property type="component" value="Chromosome"/>
</dbReference>
<keyword evidence="7" id="KW-0378">Hydrolase</keyword>
<protein>
    <recommendedName>
        <fullName evidence="17">Acyl-coenzyme A thioesterase THEM4</fullName>
        <ecNumber evidence="16">3.1.2.2</ecNumber>
    </recommendedName>
    <alternativeName>
        <fullName evidence="18">Thioesterase superfamily member 4</fullName>
    </alternativeName>
</protein>
<evidence type="ECO:0000256" key="8">
    <source>
        <dbReference type="ARBA" id="ARBA00022832"/>
    </source>
</evidence>
<dbReference type="InterPro" id="IPR006683">
    <property type="entry name" value="Thioestr_dom"/>
</dbReference>
<dbReference type="KEGG" id="pbas:SMSP2_00659"/>
<evidence type="ECO:0000256" key="16">
    <source>
        <dbReference type="ARBA" id="ARBA00038848"/>
    </source>
</evidence>
<keyword evidence="4" id="KW-1003">Cell membrane</keyword>
<evidence type="ECO:0000256" key="13">
    <source>
        <dbReference type="ARBA" id="ARBA00035852"/>
    </source>
</evidence>
<keyword evidence="26" id="KW-1185">Reference proteome</keyword>